<dbReference type="PANTHER" id="PTHR11712">
    <property type="entry name" value="POLYKETIDE SYNTHASE-RELATED"/>
    <property type="match status" value="1"/>
</dbReference>
<dbReference type="InterPro" id="IPR014030">
    <property type="entry name" value="Ketoacyl_synth_N"/>
</dbReference>
<dbReference type="InterPro" id="IPR014031">
    <property type="entry name" value="Ketoacyl_synth_C"/>
</dbReference>
<name>A0A8J3IJE1_9CHLR</name>
<dbReference type="SUPFAM" id="SSF53901">
    <property type="entry name" value="Thiolase-like"/>
    <property type="match status" value="2"/>
</dbReference>
<dbReference type="RefSeq" id="WP_220205488.1">
    <property type="nucleotide sequence ID" value="NZ_BNJK01000001.1"/>
</dbReference>
<dbReference type="InterPro" id="IPR016039">
    <property type="entry name" value="Thiolase-like"/>
</dbReference>
<dbReference type="CDD" id="cd00834">
    <property type="entry name" value="KAS_I_II"/>
    <property type="match status" value="1"/>
</dbReference>
<keyword evidence="7" id="KW-1185">Reference proteome</keyword>
<evidence type="ECO:0000256" key="1">
    <source>
        <dbReference type="ARBA" id="ARBA00008467"/>
    </source>
</evidence>
<dbReference type="GO" id="GO:0004315">
    <property type="term" value="F:3-oxoacyl-[acyl-carrier-protein] synthase activity"/>
    <property type="evidence" value="ECO:0007669"/>
    <property type="project" value="TreeGrafter"/>
</dbReference>
<dbReference type="Proteomes" id="UP000597444">
    <property type="component" value="Unassembled WGS sequence"/>
</dbReference>
<dbReference type="SMART" id="SM00825">
    <property type="entry name" value="PKS_KS"/>
    <property type="match status" value="1"/>
</dbReference>
<sequence>MRDSKRVVITGLGVVAANGIGKEAYWQAVSQGTPAITPLSSPHNASSWVAGAVNDFITEEHIDRKMVNRSARMTHFVLAAIQEAMFDAQIDMVQEQPQRVGAVIANTLGGMDYVLKQLQTLYTRGPRFVSAYTAIAWLNVTNVGQAAIRYGIQGYCKVPMNDTAGGLNALGMAYQAIQRGVADVIITGGCEAFLDPLILQVMARQGVGMLTDDPHAYRPFDRRAAGLILAEGAGICILESYEHARKRGVPIYGEIVGYGQAHEANGLVAPSSNGTYYACAIEMALAEAQTQAEDIAYFSLDGRALPSADEGEARALHQVFGSQLSQVPVSVPRTMIGHSYAAAGAIDAITALLALKHGVVPPTLNCEEQEPAYELPIISRQAQPFARHEPDTVLLGGRGIGGANVVLALKKGSHNG</sequence>
<evidence type="ECO:0000256" key="3">
    <source>
        <dbReference type="ARBA" id="ARBA00023315"/>
    </source>
</evidence>
<evidence type="ECO:0000259" key="5">
    <source>
        <dbReference type="PROSITE" id="PS52004"/>
    </source>
</evidence>
<accession>A0A8J3IJE1</accession>
<keyword evidence="2 4" id="KW-0808">Transferase</keyword>
<dbReference type="Pfam" id="PF02801">
    <property type="entry name" value="Ketoacyl-synt_C"/>
    <property type="match status" value="1"/>
</dbReference>
<evidence type="ECO:0000313" key="6">
    <source>
        <dbReference type="EMBL" id="GHO94773.1"/>
    </source>
</evidence>
<dbReference type="GO" id="GO:0006633">
    <property type="term" value="P:fatty acid biosynthetic process"/>
    <property type="evidence" value="ECO:0007669"/>
    <property type="project" value="TreeGrafter"/>
</dbReference>
<dbReference type="AlphaFoldDB" id="A0A8J3IJE1"/>
<dbReference type="Pfam" id="PF00109">
    <property type="entry name" value="ketoacyl-synt"/>
    <property type="match status" value="1"/>
</dbReference>
<evidence type="ECO:0000256" key="2">
    <source>
        <dbReference type="ARBA" id="ARBA00022679"/>
    </source>
</evidence>
<dbReference type="Gene3D" id="3.40.47.10">
    <property type="match status" value="2"/>
</dbReference>
<dbReference type="EMBL" id="BNJK01000001">
    <property type="protein sequence ID" value="GHO94773.1"/>
    <property type="molecule type" value="Genomic_DNA"/>
</dbReference>
<dbReference type="PROSITE" id="PS52004">
    <property type="entry name" value="KS3_2"/>
    <property type="match status" value="1"/>
</dbReference>
<dbReference type="InterPro" id="IPR000794">
    <property type="entry name" value="Beta-ketoacyl_synthase"/>
</dbReference>
<gene>
    <name evidence="6" type="ORF">KSF_048210</name>
</gene>
<comment type="caution">
    <text evidence="6">The sequence shown here is derived from an EMBL/GenBank/DDBJ whole genome shotgun (WGS) entry which is preliminary data.</text>
</comment>
<evidence type="ECO:0000313" key="7">
    <source>
        <dbReference type="Proteomes" id="UP000597444"/>
    </source>
</evidence>
<dbReference type="InterPro" id="IPR020841">
    <property type="entry name" value="PKS_Beta-ketoAc_synthase_dom"/>
</dbReference>
<dbReference type="PANTHER" id="PTHR11712:SF322">
    <property type="entry name" value="POLYKETIDE BETA-KETOACYL SYNTHASE 2-RELATED"/>
    <property type="match status" value="1"/>
</dbReference>
<keyword evidence="3" id="KW-0012">Acyltransferase</keyword>
<evidence type="ECO:0000256" key="4">
    <source>
        <dbReference type="RuleBase" id="RU003694"/>
    </source>
</evidence>
<feature type="domain" description="Ketosynthase family 3 (KS3)" evidence="5">
    <location>
        <begin position="4"/>
        <end position="411"/>
    </location>
</feature>
<reference evidence="6" key="1">
    <citation type="submission" date="2020-10" db="EMBL/GenBank/DDBJ databases">
        <title>Taxonomic study of unclassified bacteria belonging to the class Ktedonobacteria.</title>
        <authorList>
            <person name="Yabe S."/>
            <person name="Wang C.M."/>
            <person name="Zheng Y."/>
            <person name="Sakai Y."/>
            <person name="Cavaletti L."/>
            <person name="Monciardini P."/>
            <person name="Donadio S."/>
        </authorList>
    </citation>
    <scope>NUCLEOTIDE SEQUENCE</scope>
    <source>
        <strain evidence="6">ID150040</strain>
    </source>
</reference>
<proteinExistence type="inferred from homology"/>
<protein>
    <submittedName>
        <fullName evidence="6">3-oxoacyl-[acyl-carrier-protein] synthase 2</fullName>
    </submittedName>
</protein>
<organism evidence="6 7">
    <name type="scientific">Reticulibacter mediterranei</name>
    <dbReference type="NCBI Taxonomy" id="2778369"/>
    <lineage>
        <taxon>Bacteria</taxon>
        <taxon>Bacillati</taxon>
        <taxon>Chloroflexota</taxon>
        <taxon>Ktedonobacteria</taxon>
        <taxon>Ktedonobacterales</taxon>
        <taxon>Reticulibacteraceae</taxon>
        <taxon>Reticulibacter</taxon>
    </lineage>
</organism>
<comment type="similarity">
    <text evidence="1 4">Belongs to the thiolase-like superfamily. Beta-ketoacyl-ACP synthases family.</text>
</comment>